<evidence type="ECO:0000313" key="4">
    <source>
        <dbReference type="EMBL" id="KAG5474711.1"/>
    </source>
</evidence>
<evidence type="ECO:0000256" key="2">
    <source>
        <dbReference type="ARBA" id="ARBA00022801"/>
    </source>
</evidence>
<comment type="cofactor">
    <cofactor evidence="1">
        <name>Mg(2+)</name>
        <dbReference type="ChEBI" id="CHEBI:18420"/>
    </cofactor>
</comment>
<sequence>MAQTATTLRGTHSMWIRGAYADLLWVKKYVDRELSHRLSCSFALPHILDCFAKWINKGVALEKVCQYLGIGHGKNIAFGDGMNDIEMLQTAGQGFVMSNAGEMLMQAAAELPVIGSNDEEGVAVKLEDLLAADAFVACSQHSDLAALPCI</sequence>
<name>A0A836KHT3_9TRYP</name>
<dbReference type="PANTHER" id="PTHR47267">
    <property type="match status" value="1"/>
</dbReference>
<proteinExistence type="predicted"/>
<dbReference type="KEGG" id="loi:92359814"/>
<reference evidence="5" key="2">
    <citation type="journal article" date="2021" name="Sci. Data">
        <title>Chromosome-scale genome sequencing, assembly and annotation of six genomes from subfamily Leishmaniinae.</title>
        <authorList>
            <person name="Almutairi H."/>
            <person name="Urbaniak M.D."/>
            <person name="Bates M.D."/>
            <person name="Jariyapan N."/>
            <person name="Kwakye-Nuako G."/>
            <person name="Thomaz Soccol V."/>
            <person name="Al-Salem W.S."/>
            <person name="Dillon R.J."/>
            <person name="Bates P.A."/>
            <person name="Gatherer D."/>
        </authorList>
    </citation>
    <scope>NUCLEOTIDE SEQUENCE [LARGE SCALE GENOMIC DNA]</scope>
</reference>
<reference evidence="5" key="1">
    <citation type="journal article" date="2021" name="Microbiol. Resour. Announc.">
        <title>LGAAP: Leishmaniinae Genome Assembly and Annotation Pipeline.</title>
        <authorList>
            <person name="Almutairi H."/>
            <person name="Urbaniak M.D."/>
            <person name="Bates M.D."/>
            <person name="Jariyapan N."/>
            <person name="Kwakye-Nuako G."/>
            <person name="Thomaz-Soccol V."/>
            <person name="Al-Salem W.S."/>
            <person name="Dillon R.J."/>
            <person name="Bates P.A."/>
            <person name="Gatherer D."/>
        </authorList>
    </citation>
    <scope>NUCLEOTIDE SEQUENCE [LARGE SCALE GENOMIC DNA]</scope>
</reference>
<evidence type="ECO:0008006" key="6">
    <source>
        <dbReference type="Google" id="ProtNLM"/>
    </source>
</evidence>
<dbReference type="InterPro" id="IPR036412">
    <property type="entry name" value="HAD-like_sf"/>
</dbReference>
<keyword evidence="5" id="KW-1185">Reference proteome</keyword>
<evidence type="ECO:0000313" key="5">
    <source>
        <dbReference type="Proteomes" id="UP000674143"/>
    </source>
</evidence>
<dbReference type="Proteomes" id="UP000674143">
    <property type="component" value="Unassembled WGS sequence"/>
</dbReference>
<accession>A0A836KHT3</accession>
<dbReference type="RefSeq" id="XP_067061817.1">
    <property type="nucleotide sequence ID" value="XM_067205880.1"/>
</dbReference>
<protein>
    <recommendedName>
        <fullName evidence="6">Haloacid dehalogenase-like hydrolase-like protein</fullName>
    </recommendedName>
</protein>
<dbReference type="Gene3D" id="3.40.50.1000">
    <property type="entry name" value="HAD superfamily/HAD-like"/>
    <property type="match status" value="1"/>
</dbReference>
<dbReference type="Pfam" id="PF08282">
    <property type="entry name" value="Hydrolase_3"/>
    <property type="match status" value="1"/>
</dbReference>
<dbReference type="AlphaFoldDB" id="A0A836KHT3"/>
<dbReference type="GO" id="GO:0016787">
    <property type="term" value="F:hydrolase activity"/>
    <property type="evidence" value="ECO:0007669"/>
    <property type="project" value="UniProtKB-KW"/>
</dbReference>
<dbReference type="InterPro" id="IPR023214">
    <property type="entry name" value="HAD_sf"/>
</dbReference>
<comment type="caution">
    <text evidence="4">The sequence shown here is derived from an EMBL/GenBank/DDBJ whole genome shotgun (WGS) entry which is preliminary data.</text>
</comment>
<dbReference type="EMBL" id="JAFHLR010000028">
    <property type="protein sequence ID" value="KAG5474711.1"/>
    <property type="molecule type" value="Genomic_DNA"/>
</dbReference>
<gene>
    <name evidence="4" type="ORF">LSCM4_03886</name>
</gene>
<evidence type="ECO:0000256" key="1">
    <source>
        <dbReference type="ARBA" id="ARBA00001946"/>
    </source>
</evidence>
<dbReference type="SUPFAM" id="SSF56784">
    <property type="entry name" value="HAD-like"/>
    <property type="match status" value="1"/>
</dbReference>
<keyword evidence="2" id="KW-0378">Hydrolase</keyword>
<organism evidence="4 5">
    <name type="scientific">Leishmania orientalis</name>
    <dbReference type="NCBI Taxonomy" id="2249476"/>
    <lineage>
        <taxon>Eukaryota</taxon>
        <taxon>Discoba</taxon>
        <taxon>Euglenozoa</taxon>
        <taxon>Kinetoplastea</taxon>
        <taxon>Metakinetoplastina</taxon>
        <taxon>Trypanosomatida</taxon>
        <taxon>Trypanosomatidae</taxon>
        <taxon>Leishmaniinae</taxon>
        <taxon>Leishmania</taxon>
    </lineage>
</organism>
<dbReference type="GeneID" id="92359814"/>
<evidence type="ECO:0000256" key="3">
    <source>
        <dbReference type="ARBA" id="ARBA00022842"/>
    </source>
</evidence>
<dbReference type="PROSITE" id="PS01229">
    <property type="entry name" value="COF_2"/>
    <property type="match status" value="1"/>
</dbReference>
<dbReference type="PANTHER" id="PTHR47267:SF5">
    <property type="entry name" value="DEHALOGENASE-LIKE HYDROLASE, PUTATIVE-RELATED"/>
    <property type="match status" value="1"/>
</dbReference>
<keyword evidence="3" id="KW-0460">Magnesium</keyword>